<feature type="region of interest" description="Disordered" evidence="14">
    <location>
        <begin position="90"/>
        <end position="122"/>
    </location>
</feature>
<evidence type="ECO:0000259" key="17">
    <source>
        <dbReference type="Pfam" id="PF03522"/>
    </source>
</evidence>
<evidence type="ECO:0000259" key="18">
    <source>
        <dbReference type="Pfam" id="PF08403"/>
    </source>
</evidence>
<keyword evidence="13" id="KW-0868">Chloride</keyword>
<keyword evidence="11" id="KW-0325">Glycoprotein</keyword>
<keyword evidence="6" id="KW-0769">Symport</keyword>
<feature type="transmembrane region" description="Helical" evidence="15">
    <location>
        <begin position="218"/>
        <end position="237"/>
    </location>
</feature>
<proteinExistence type="inferred from homology"/>
<feature type="transmembrane region" description="Helical" evidence="15">
    <location>
        <begin position="601"/>
        <end position="619"/>
    </location>
</feature>
<feature type="transmembrane region" description="Helical" evidence="15">
    <location>
        <begin position="421"/>
        <end position="443"/>
    </location>
</feature>
<feature type="compositionally biased region" description="Polar residues" evidence="14">
    <location>
        <begin position="59"/>
        <end position="77"/>
    </location>
</feature>
<evidence type="ECO:0000256" key="11">
    <source>
        <dbReference type="ARBA" id="ARBA00023180"/>
    </source>
</evidence>
<keyword evidence="9" id="KW-0406">Ion transport</keyword>
<keyword evidence="7 15" id="KW-1133">Transmembrane helix</keyword>
<comment type="similarity">
    <text evidence="2">Belongs to the SLC12A transporter family.</text>
</comment>
<comment type="subcellular location">
    <subcellularLocation>
        <location evidence="1">Cell membrane</location>
        <topology evidence="1">Multi-pass membrane protein</topology>
    </subcellularLocation>
</comment>
<dbReference type="Pfam" id="PF03522">
    <property type="entry name" value="SLC12"/>
    <property type="match status" value="1"/>
</dbReference>
<dbReference type="Pfam" id="PF00324">
    <property type="entry name" value="AA_permease"/>
    <property type="match status" value="1"/>
</dbReference>
<dbReference type="EMBL" id="CAXLJM020000066">
    <property type="protein sequence ID" value="CAL8122026.1"/>
    <property type="molecule type" value="Genomic_DNA"/>
</dbReference>
<feature type="domain" description="Amino acid permease N-terminal" evidence="18">
    <location>
        <begin position="155"/>
        <end position="188"/>
    </location>
</feature>
<evidence type="ECO:0000313" key="20">
    <source>
        <dbReference type="Proteomes" id="UP001642540"/>
    </source>
</evidence>
<dbReference type="NCBIfam" id="TIGR00930">
    <property type="entry name" value="2a30"/>
    <property type="match status" value="1"/>
</dbReference>
<accession>A0ABP1R7P1</accession>
<evidence type="ECO:0000256" key="8">
    <source>
        <dbReference type="ARBA" id="ARBA00023053"/>
    </source>
</evidence>
<feature type="transmembrane region" description="Helical" evidence="15">
    <location>
        <begin position="455"/>
        <end position="476"/>
    </location>
</feature>
<keyword evidence="3" id="KW-0813">Transport</keyword>
<keyword evidence="12" id="KW-0739">Sodium transport</keyword>
<evidence type="ECO:0000256" key="4">
    <source>
        <dbReference type="ARBA" id="ARBA00022475"/>
    </source>
</evidence>
<feature type="transmembrane region" description="Helical" evidence="15">
    <location>
        <begin position="364"/>
        <end position="383"/>
    </location>
</feature>
<evidence type="ECO:0000256" key="12">
    <source>
        <dbReference type="ARBA" id="ARBA00023201"/>
    </source>
</evidence>
<evidence type="ECO:0000256" key="2">
    <source>
        <dbReference type="ARBA" id="ARBA00010593"/>
    </source>
</evidence>
<feature type="transmembrane region" description="Helical" evidence="15">
    <location>
        <begin position="572"/>
        <end position="595"/>
    </location>
</feature>
<feature type="transmembrane region" description="Helical" evidence="15">
    <location>
        <begin position="291"/>
        <end position="312"/>
    </location>
</feature>
<comment type="caution">
    <text evidence="19">The sequence shown here is derived from an EMBL/GenBank/DDBJ whole genome shotgun (WGS) entry which is preliminary data.</text>
</comment>
<feature type="transmembrane region" description="Helical" evidence="15">
    <location>
        <begin position="631"/>
        <end position="649"/>
    </location>
</feature>
<evidence type="ECO:0000256" key="15">
    <source>
        <dbReference type="SAM" id="Phobius"/>
    </source>
</evidence>
<organism evidence="19 20">
    <name type="scientific">Orchesella dallaii</name>
    <dbReference type="NCBI Taxonomy" id="48710"/>
    <lineage>
        <taxon>Eukaryota</taxon>
        <taxon>Metazoa</taxon>
        <taxon>Ecdysozoa</taxon>
        <taxon>Arthropoda</taxon>
        <taxon>Hexapoda</taxon>
        <taxon>Collembola</taxon>
        <taxon>Entomobryomorpha</taxon>
        <taxon>Entomobryoidea</taxon>
        <taxon>Orchesellidae</taxon>
        <taxon>Orchesellinae</taxon>
        <taxon>Orchesella</taxon>
    </lineage>
</organism>
<dbReference type="InterPro" id="IPR013612">
    <property type="entry name" value="AA_permease_N"/>
</dbReference>
<evidence type="ECO:0000256" key="13">
    <source>
        <dbReference type="ARBA" id="ARBA00023214"/>
    </source>
</evidence>
<evidence type="ECO:0000256" key="14">
    <source>
        <dbReference type="SAM" id="MobiDB-lite"/>
    </source>
</evidence>
<evidence type="ECO:0000256" key="5">
    <source>
        <dbReference type="ARBA" id="ARBA00022692"/>
    </source>
</evidence>
<feature type="region of interest" description="Disordered" evidence="14">
    <location>
        <begin position="39"/>
        <end position="77"/>
    </location>
</feature>
<evidence type="ECO:0008006" key="21">
    <source>
        <dbReference type="Google" id="ProtNLM"/>
    </source>
</evidence>
<evidence type="ECO:0000259" key="16">
    <source>
        <dbReference type="Pfam" id="PF00324"/>
    </source>
</evidence>
<keyword evidence="20" id="KW-1185">Reference proteome</keyword>
<evidence type="ECO:0000256" key="9">
    <source>
        <dbReference type="ARBA" id="ARBA00023065"/>
    </source>
</evidence>
<keyword evidence="10 15" id="KW-0472">Membrane</keyword>
<feature type="transmembrane region" description="Helical" evidence="15">
    <location>
        <begin position="522"/>
        <end position="542"/>
    </location>
</feature>
<evidence type="ECO:0000256" key="3">
    <source>
        <dbReference type="ARBA" id="ARBA00022448"/>
    </source>
</evidence>
<dbReference type="Proteomes" id="UP001642540">
    <property type="component" value="Unassembled WGS sequence"/>
</dbReference>
<dbReference type="InterPro" id="IPR004842">
    <property type="entry name" value="SLC12A_fam"/>
</dbReference>
<evidence type="ECO:0000313" key="19">
    <source>
        <dbReference type="EMBL" id="CAL8122026.1"/>
    </source>
</evidence>
<feature type="domain" description="SLC12A transporter C-terminal" evidence="17">
    <location>
        <begin position="721"/>
        <end position="1132"/>
    </location>
</feature>
<dbReference type="PANTHER" id="PTHR11827">
    <property type="entry name" value="SOLUTE CARRIER FAMILY 12, CATION COTRANSPORTERS"/>
    <property type="match status" value="1"/>
</dbReference>
<feature type="compositionally biased region" description="Polar residues" evidence="14">
    <location>
        <begin position="100"/>
        <end position="109"/>
    </location>
</feature>
<dbReference type="InterPro" id="IPR004841">
    <property type="entry name" value="AA-permease/SLC12A_dom"/>
</dbReference>
<dbReference type="Gene3D" id="1.20.1740.10">
    <property type="entry name" value="Amino acid/polyamine transporter I"/>
    <property type="match status" value="1"/>
</dbReference>
<feature type="transmembrane region" description="Helical" evidence="15">
    <location>
        <begin position="338"/>
        <end position="357"/>
    </location>
</feature>
<evidence type="ECO:0000256" key="7">
    <source>
        <dbReference type="ARBA" id="ARBA00022989"/>
    </source>
</evidence>
<keyword evidence="5 15" id="KW-0812">Transmembrane</keyword>
<feature type="transmembrane region" description="Helical" evidence="15">
    <location>
        <begin position="243"/>
        <end position="270"/>
    </location>
</feature>
<evidence type="ECO:0000256" key="6">
    <source>
        <dbReference type="ARBA" id="ARBA00022847"/>
    </source>
</evidence>
<protein>
    <recommendedName>
        <fullName evidence="21">Bumetanide-sensitive sodium-(Potassium)-chloride cotransporter</fullName>
    </recommendedName>
</protein>
<sequence length="1132" mass="124331">MDSTTGDNSQESPHTYRFRVNRINSLAVGCHQDAIQTISEENDENHPYVTSYPLETIPGSPTSSIASETGSGTRKQSLNKSLFARVASNNIRSQQQQQSPASATMSNQGGNTGPPPVRKFSISGMLGRRKSSNLPDLEDFSQTNSTVGLYGKSLNRYTHDALPKMDHYKNMMSYQAAQRPTIEELHDEKYRIDQKGAGETGEEEEPAGLTKFGWVEGCLVRCLLNIWGVMLFLRLSWMVAHAGIVQSLIIIAISTVVTTITTLSMSAVSTNGEMKGGGIYYMISRSLGPEWGGAIGVVFSFANAGMAALNTVGFSESMISLLSTHGLKIVDGGQNDNRIISCIAIVVLQSIIVIGMEWEAKAQVGLLVILLVAMADFVIGAFIGPQNDLDYSRGWIGLNSTLLTDNLGGGYRFSEGQQQDFFSVFSIFFPAVAGIQAGASISGDLKDPGEAIPKGTLWAIAITSASYAAFAILAGAGTLREASGNVTEIDDWSFANCTDKTCKWGLYNDFQVMGLMSAFGPIIYAGCFAATLSSALSCLVSGPKMFQALCKDKVYPYMTKFGEGYGKADDPYWSYAIGFVIALIFILIADLNAIAPLISNFFMATYALLNFCTFHASLVKPLGWRPTFKYYNTWMSLIGAILCVAVMFLMSWVTALVSLFCTIALFCGVIYRKPDLNWGTSAQAQTYSDALSALEKLAVQREHVKNYRPQILCLTGIPSDRPALIDFAYMLTKKHSLLICGHIEKDRSAPKARKVIIQNGYEWLQLRRVKAFYVMVDNCTFDEGAQTLIQATGIGKLAPNILLMGYKENWQTCPREEVQDYFTVLHEALDNYMAIAILRVKGGLNCSHLTFSLPNGSNTGAGGIARTGSTSSLGYDNQGLELEPAGAVSEFRTPQNPKKMQSTSKLFGKKRNKSADDLEATGIYRGADGSDLPKDVIENISLFHTKQGVGNIDVWWMYDDGGLTLLLPYIVSTRKDWSSCKLRVFALANKKDQMEQELRGMASLLSKFRIDYSDLIIIPDITKRAQDTTRTFFDGLIRDFKGDPEESDQPETVIGDAELLAMKEKTNRHMRLRELLLEHSASSNLIVMTLPVPRKGSVSAPLYVAWLETLTRDMPPFLLVRGNQTSVLTFYS</sequence>
<reference evidence="19 20" key="1">
    <citation type="submission" date="2024-08" db="EMBL/GenBank/DDBJ databases">
        <authorList>
            <person name="Cucini C."/>
            <person name="Frati F."/>
        </authorList>
    </citation>
    <scope>NUCLEOTIDE SEQUENCE [LARGE SCALE GENOMIC DNA]</scope>
</reference>
<keyword evidence="4" id="KW-1003">Cell membrane</keyword>
<feature type="domain" description="Amino acid permease/ SLC12A" evidence="16">
    <location>
        <begin position="218"/>
        <end position="712"/>
    </location>
</feature>
<gene>
    <name evidence="19" type="ORF">ODALV1_LOCUS19644</name>
</gene>
<dbReference type="InterPro" id="IPR018491">
    <property type="entry name" value="SLC12_C"/>
</dbReference>
<keyword evidence="8" id="KW-0915">Sodium</keyword>
<dbReference type="PANTHER" id="PTHR11827:SF48">
    <property type="entry name" value="GH09711P"/>
    <property type="match status" value="1"/>
</dbReference>
<dbReference type="Pfam" id="PF08403">
    <property type="entry name" value="AA_permease_N"/>
    <property type="match status" value="1"/>
</dbReference>
<evidence type="ECO:0000256" key="1">
    <source>
        <dbReference type="ARBA" id="ARBA00004651"/>
    </source>
</evidence>
<evidence type="ECO:0000256" key="10">
    <source>
        <dbReference type="ARBA" id="ARBA00023136"/>
    </source>
</evidence>
<name>A0ABP1R7P1_9HEXA</name>